<dbReference type="InterPro" id="IPR011611">
    <property type="entry name" value="PfkB_dom"/>
</dbReference>
<dbReference type="CDD" id="cd01167">
    <property type="entry name" value="bac_FRK"/>
    <property type="match status" value="1"/>
</dbReference>
<keyword evidence="4" id="KW-0418">Kinase</keyword>
<comment type="similarity">
    <text evidence="1">Belongs to the carbohydrate kinase PfkB family.</text>
</comment>
<reference evidence="7 8" key="1">
    <citation type="submission" date="2020-08" db="EMBL/GenBank/DDBJ databases">
        <title>A Genomic Blueprint of the Chicken Gut Microbiome.</title>
        <authorList>
            <person name="Gilroy R."/>
            <person name="Ravi A."/>
            <person name="Getino M."/>
            <person name="Pursley I."/>
            <person name="Horton D.L."/>
            <person name="Alikhan N.-F."/>
            <person name="Baker D."/>
            <person name="Gharbi K."/>
            <person name="Hall N."/>
            <person name="Watson M."/>
            <person name="Adriaenssens E.M."/>
            <person name="Foster-Nyarko E."/>
            <person name="Jarju S."/>
            <person name="Secka A."/>
            <person name="Antonio M."/>
            <person name="Oren A."/>
            <person name="Chaudhuri R."/>
            <person name="La Ragione R.M."/>
            <person name="Hildebrand F."/>
            <person name="Pallen M.J."/>
        </authorList>
    </citation>
    <scope>NUCLEOTIDE SEQUENCE [LARGE SCALE GENOMIC DNA]</scope>
    <source>
        <strain evidence="7 8">Sa2CUA9</strain>
    </source>
</reference>
<evidence type="ECO:0000256" key="5">
    <source>
        <dbReference type="ARBA" id="ARBA00022840"/>
    </source>
</evidence>
<keyword evidence="8" id="KW-1185">Reference proteome</keyword>
<evidence type="ECO:0000259" key="6">
    <source>
        <dbReference type="Pfam" id="PF00294"/>
    </source>
</evidence>
<evidence type="ECO:0000256" key="4">
    <source>
        <dbReference type="ARBA" id="ARBA00022777"/>
    </source>
</evidence>
<evidence type="ECO:0000313" key="8">
    <source>
        <dbReference type="Proteomes" id="UP000655570"/>
    </source>
</evidence>
<dbReference type="InterPro" id="IPR029056">
    <property type="entry name" value="Ribokinase-like"/>
</dbReference>
<evidence type="ECO:0000313" key="7">
    <source>
        <dbReference type="EMBL" id="MBD7981596.1"/>
    </source>
</evidence>
<dbReference type="InterPro" id="IPR050306">
    <property type="entry name" value="PfkB_Carbo_kinase"/>
</dbReference>
<dbReference type="InterPro" id="IPR055151">
    <property type="entry name" value="GH113"/>
</dbReference>
<gene>
    <name evidence="7" type="ORF">H9641_12820</name>
</gene>
<dbReference type="SUPFAM" id="SSF53613">
    <property type="entry name" value="Ribokinase-like"/>
    <property type="match status" value="1"/>
</dbReference>
<keyword evidence="5" id="KW-0067">ATP-binding</keyword>
<dbReference type="PROSITE" id="PS00584">
    <property type="entry name" value="PFKB_KINASES_2"/>
    <property type="match status" value="1"/>
</dbReference>
<sequence>MTPTTRTAPQVLIVGEALVDVVPDAAGRPRDLPGGSPANVAITLGRLGRAVTLATTLAQDTRGVTVSRWLADSDVVVRAETTASGRTSTARVTLDPDGVPSYAFDLAWDLQEVDVAGADVVHVGSVATVLPPGADVVRDAVRRARGHAVVSLDPNARPALVADMPAARDRVEELVALSDVVKASDEDLRWFFPDEDPADVAARWATWGPGLVVVTRGGDGCMLVRPDGRRQDVPGRSVTVVDTVGAGDTFTGALLDALADMGVHGAEGRNRLRGLSDAALRWAARRAAVAASVTVSRPGANPPTRAELAEVMGPVLPASFDGAPVAGMTWGWTGVRGTWDGPEAQRSMDELEALDAVTWVAVTYAAEQATAQSTDIPFGEEPTVTDDEVRHAVREAQRRGWKVCLKPVVNSADGTWRGHIGFFDQDVPGEPTWDEWFTSYTAFVVHHARIAAEVEAEMFCVGCEMVRADAREEQWRELVRQVREVYPGLVTYNCDKYQEDRLTWWDAVDVISSSGYYPTGTWERHLDRIERVVAREDKPFVFLEAGCPSREGSAARPNDWTLAGAPSGDEQAAYLEEMFEACSRRPWVSGFFLWDWPAELYPAEGAALDDDYCMHGKPGAKVVTVAYQRMRQV</sequence>
<dbReference type="InterPro" id="IPR017853">
    <property type="entry name" value="GH"/>
</dbReference>
<dbReference type="InterPro" id="IPR002173">
    <property type="entry name" value="Carboh/pur_kinase_PfkB_CS"/>
</dbReference>
<evidence type="ECO:0000256" key="2">
    <source>
        <dbReference type="ARBA" id="ARBA00022679"/>
    </source>
</evidence>
<evidence type="ECO:0000256" key="1">
    <source>
        <dbReference type="ARBA" id="ARBA00010688"/>
    </source>
</evidence>
<name>A0ABR8U0N5_9CELL</name>
<organism evidence="7 8">
    <name type="scientific">Oerskovia merdavium</name>
    <dbReference type="NCBI Taxonomy" id="2762227"/>
    <lineage>
        <taxon>Bacteria</taxon>
        <taxon>Bacillati</taxon>
        <taxon>Actinomycetota</taxon>
        <taxon>Actinomycetes</taxon>
        <taxon>Micrococcales</taxon>
        <taxon>Cellulomonadaceae</taxon>
        <taxon>Oerskovia</taxon>
    </lineage>
</organism>
<dbReference type="Proteomes" id="UP000655570">
    <property type="component" value="Unassembled WGS sequence"/>
</dbReference>
<comment type="caution">
    <text evidence="7">The sequence shown here is derived from an EMBL/GenBank/DDBJ whole genome shotgun (WGS) entry which is preliminary data.</text>
</comment>
<dbReference type="EMBL" id="JACSQF010000012">
    <property type="protein sequence ID" value="MBD7981596.1"/>
    <property type="molecule type" value="Genomic_DNA"/>
</dbReference>
<keyword evidence="2" id="KW-0808">Transferase</keyword>
<dbReference type="RefSeq" id="WP_191804352.1">
    <property type="nucleotide sequence ID" value="NZ_JACSQF010000012.1"/>
</dbReference>
<dbReference type="Gene3D" id="3.20.20.80">
    <property type="entry name" value="Glycosidases"/>
    <property type="match status" value="1"/>
</dbReference>
<keyword evidence="3" id="KW-0547">Nucleotide-binding</keyword>
<dbReference type="Pfam" id="PF22612">
    <property type="entry name" value="GH113"/>
    <property type="match status" value="1"/>
</dbReference>
<evidence type="ECO:0000256" key="3">
    <source>
        <dbReference type="ARBA" id="ARBA00022741"/>
    </source>
</evidence>
<accession>A0ABR8U0N5</accession>
<dbReference type="PANTHER" id="PTHR43085:SF1">
    <property type="entry name" value="PSEUDOURIDINE KINASE-RELATED"/>
    <property type="match status" value="1"/>
</dbReference>
<dbReference type="Pfam" id="PF00294">
    <property type="entry name" value="PfkB"/>
    <property type="match status" value="1"/>
</dbReference>
<dbReference type="Gene3D" id="3.40.1190.20">
    <property type="match status" value="1"/>
</dbReference>
<protein>
    <recommendedName>
        <fullName evidence="6">Carbohydrate kinase PfkB domain-containing protein</fullName>
    </recommendedName>
</protein>
<feature type="domain" description="Carbohydrate kinase PfkB" evidence="6">
    <location>
        <begin position="10"/>
        <end position="303"/>
    </location>
</feature>
<dbReference type="SUPFAM" id="SSF51445">
    <property type="entry name" value="(Trans)glycosidases"/>
    <property type="match status" value="1"/>
</dbReference>
<dbReference type="PANTHER" id="PTHR43085">
    <property type="entry name" value="HEXOKINASE FAMILY MEMBER"/>
    <property type="match status" value="1"/>
</dbReference>
<proteinExistence type="inferred from homology"/>